<keyword evidence="3" id="KW-0964">Secreted</keyword>
<keyword evidence="5 9" id="KW-0732">Signal</keyword>
<dbReference type="FunFam" id="3.40.50.11320:FF:000002">
    <property type="entry name" value="Carboxypeptidase"/>
    <property type="match status" value="1"/>
</dbReference>
<evidence type="ECO:0000313" key="11">
    <source>
        <dbReference type="Proteomes" id="UP001140206"/>
    </source>
</evidence>
<dbReference type="PANTHER" id="PTHR11802">
    <property type="entry name" value="SERINE PROTEASE FAMILY S10 SERINE CARBOXYPEPTIDASE"/>
    <property type="match status" value="1"/>
</dbReference>
<comment type="caution">
    <text evidence="10">The sequence shown here is derived from an EMBL/GenBank/DDBJ whole genome shotgun (WGS) entry which is preliminary data.</text>
</comment>
<dbReference type="InterPro" id="IPR018202">
    <property type="entry name" value="Ser_caboxypep_ser_AS"/>
</dbReference>
<sequence length="497" mass="56081">MKAIGISLLLISISTFALFGTNEALNEAQMLHKIIWSPRQAESANPMIFSPLAADTDANEIDSEPLSPEEQHKLRKADQITKLPGQPEGVNFAQYSGYIPVNKKEGRELFYYLVESPQNASSKPLVLWLNGGPGCSSLGYGAFEEVGPFRVNDDSKTLQINKYAWNKLANVLFVESPAGVGYSKAIDGQINGDELTALESHVFLVSWLDRFPEYKNRPFFIAGESYAGHYIPQLADLILNKNAMKKTTFINLRGVAIGNPYIDKIDNRRSQDEYYWRREFITDECYQAIKKDCEVYYQTDNFTTACEAARNRSNLGSFDAYNIYAPLCISSNGTVIKKTDETEMGIDPCIDSFVEDYLNTKEVKEAFHAQQNITWWSCSNVNYPYEPDTTVPTIKKLITKGLRIMLYSGDIDSVVPFTTTKKSVKAMQLPVKKPWRPWNCDGQVGGFVEEYENLTLATVRGAGHQVPSNQPMRAYYMFSNFLQGKPLPKSPFVPRYD</sequence>
<keyword evidence="7" id="KW-1015">Disulfide bond</keyword>
<evidence type="ECO:0000313" key="10">
    <source>
        <dbReference type="EMBL" id="KAJ4761003.1"/>
    </source>
</evidence>
<keyword evidence="11" id="KW-1185">Reference proteome</keyword>
<dbReference type="EMBL" id="JAMFTS010000004">
    <property type="protein sequence ID" value="KAJ4761003.1"/>
    <property type="molecule type" value="Genomic_DNA"/>
</dbReference>
<proteinExistence type="inferred from homology"/>
<dbReference type="Proteomes" id="UP001140206">
    <property type="component" value="Chromosome 4"/>
</dbReference>
<dbReference type="PANTHER" id="PTHR11802:SF470">
    <property type="entry name" value="CARBOXYPEPTIDASE"/>
    <property type="match status" value="1"/>
</dbReference>
<keyword evidence="4 9" id="KW-0121">Carboxypeptidase</keyword>
<gene>
    <name evidence="10" type="ORF">LUZ62_071378</name>
</gene>
<dbReference type="InterPro" id="IPR001563">
    <property type="entry name" value="Peptidase_S10"/>
</dbReference>
<evidence type="ECO:0000256" key="6">
    <source>
        <dbReference type="ARBA" id="ARBA00022801"/>
    </source>
</evidence>
<dbReference type="Gene3D" id="6.10.250.940">
    <property type="match status" value="1"/>
</dbReference>
<reference evidence="10" key="1">
    <citation type="submission" date="2022-08" db="EMBL/GenBank/DDBJ databases">
        <authorList>
            <person name="Marques A."/>
        </authorList>
    </citation>
    <scope>NUCLEOTIDE SEQUENCE</scope>
    <source>
        <strain evidence="10">RhyPub2mFocal</strain>
        <tissue evidence="10">Leaves</tissue>
    </source>
</reference>
<evidence type="ECO:0000256" key="5">
    <source>
        <dbReference type="ARBA" id="ARBA00022729"/>
    </source>
</evidence>
<protein>
    <recommendedName>
        <fullName evidence="9">Carboxypeptidase</fullName>
        <ecNumber evidence="9">3.4.16.-</ecNumber>
    </recommendedName>
</protein>
<dbReference type="FunFam" id="3.40.50.1820:FF:000030">
    <property type="entry name" value="Carboxypeptidase"/>
    <property type="match status" value="1"/>
</dbReference>
<dbReference type="EC" id="3.4.16.-" evidence="9"/>
<dbReference type="PROSITE" id="PS00560">
    <property type="entry name" value="CARBOXYPEPT_SER_HIS"/>
    <property type="match status" value="1"/>
</dbReference>
<dbReference type="InterPro" id="IPR033124">
    <property type="entry name" value="Ser_caboxypep_his_AS"/>
</dbReference>
<keyword evidence="9" id="KW-0645">Protease</keyword>
<dbReference type="GO" id="GO:0005576">
    <property type="term" value="C:extracellular region"/>
    <property type="evidence" value="ECO:0007669"/>
    <property type="project" value="UniProtKB-SubCell"/>
</dbReference>
<dbReference type="SUPFAM" id="SSF53474">
    <property type="entry name" value="alpha/beta-Hydrolases"/>
    <property type="match status" value="1"/>
</dbReference>
<dbReference type="GO" id="GO:0006508">
    <property type="term" value="P:proteolysis"/>
    <property type="evidence" value="ECO:0007669"/>
    <property type="project" value="UniProtKB-KW"/>
</dbReference>
<evidence type="ECO:0000256" key="9">
    <source>
        <dbReference type="RuleBase" id="RU361156"/>
    </source>
</evidence>
<keyword evidence="6 9" id="KW-0378">Hydrolase</keyword>
<organism evidence="10 11">
    <name type="scientific">Rhynchospora pubera</name>
    <dbReference type="NCBI Taxonomy" id="906938"/>
    <lineage>
        <taxon>Eukaryota</taxon>
        <taxon>Viridiplantae</taxon>
        <taxon>Streptophyta</taxon>
        <taxon>Embryophyta</taxon>
        <taxon>Tracheophyta</taxon>
        <taxon>Spermatophyta</taxon>
        <taxon>Magnoliopsida</taxon>
        <taxon>Liliopsida</taxon>
        <taxon>Poales</taxon>
        <taxon>Cyperaceae</taxon>
        <taxon>Cyperoideae</taxon>
        <taxon>Rhynchosporeae</taxon>
        <taxon>Rhynchospora</taxon>
    </lineage>
</organism>
<dbReference type="GO" id="GO:0004185">
    <property type="term" value="F:serine-type carboxypeptidase activity"/>
    <property type="evidence" value="ECO:0007669"/>
    <property type="project" value="UniProtKB-UniRule"/>
</dbReference>
<evidence type="ECO:0000256" key="1">
    <source>
        <dbReference type="ARBA" id="ARBA00004613"/>
    </source>
</evidence>
<evidence type="ECO:0000256" key="2">
    <source>
        <dbReference type="ARBA" id="ARBA00009431"/>
    </source>
</evidence>
<dbReference type="InterPro" id="IPR029058">
    <property type="entry name" value="AB_hydrolase_fold"/>
</dbReference>
<dbReference type="GO" id="GO:0005773">
    <property type="term" value="C:vacuole"/>
    <property type="evidence" value="ECO:0007669"/>
    <property type="project" value="TreeGrafter"/>
</dbReference>
<dbReference type="AlphaFoldDB" id="A0AAV8D3Z1"/>
<name>A0AAV8D3Z1_9POAL</name>
<evidence type="ECO:0000256" key="7">
    <source>
        <dbReference type="ARBA" id="ARBA00023157"/>
    </source>
</evidence>
<comment type="subcellular location">
    <subcellularLocation>
        <location evidence="1">Secreted</location>
    </subcellularLocation>
</comment>
<accession>A0AAV8D3Z1</accession>
<comment type="similarity">
    <text evidence="2 9">Belongs to the peptidase S10 family.</text>
</comment>
<keyword evidence="8" id="KW-0325">Glycoprotein</keyword>
<dbReference type="Pfam" id="PF00450">
    <property type="entry name" value="Peptidase_S10"/>
    <property type="match status" value="1"/>
</dbReference>
<dbReference type="PRINTS" id="PR00724">
    <property type="entry name" value="CRBOXYPTASEC"/>
</dbReference>
<evidence type="ECO:0000256" key="8">
    <source>
        <dbReference type="ARBA" id="ARBA00023180"/>
    </source>
</evidence>
<dbReference type="Gene3D" id="3.40.50.11320">
    <property type="match status" value="1"/>
</dbReference>
<evidence type="ECO:0000256" key="4">
    <source>
        <dbReference type="ARBA" id="ARBA00022645"/>
    </source>
</evidence>
<feature type="signal peptide" evidence="9">
    <location>
        <begin position="1"/>
        <end position="24"/>
    </location>
</feature>
<dbReference type="PROSITE" id="PS00131">
    <property type="entry name" value="CARBOXYPEPT_SER_SER"/>
    <property type="match status" value="1"/>
</dbReference>
<evidence type="ECO:0000256" key="3">
    <source>
        <dbReference type="ARBA" id="ARBA00022525"/>
    </source>
</evidence>
<dbReference type="Gene3D" id="3.40.50.1820">
    <property type="entry name" value="alpha/beta hydrolase"/>
    <property type="match status" value="1"/>
</dbReference>
<feature type="chain" id="PRO_5043101946" description="Carboxypeptidase" evidence="9">
    <location>
        <begin position="25"/>
        <end position="497"/>
    </location>
</feature>